<evidence type="ECO:0000313" key="2">
    <source>
        <dbReference type="Proteomes" id="UP000799537"/>
    </source>
</evidence>
<sequence length="178" mass="18290">MVGVNGALAADEARLMIADEGWLRFSMVEEGAPDRVSTDDVLAPLARLELVVRGKLLAVDDAGSSNVLDEFANVGGTVLAIRTVELGADDKLDLTAVLVDCNFSTGQPDVAAAAAAAGELEVIETEDSGNEAEGELLDDADINVVTPGLKIQVAAEDGWKVEELSTLGALGALGDVEG</sequence>
<accession>A0A6A6CCH3</accession>
<dbReference type="GeneID" id="54560610"/>
<dbReference type="Proteomes" id="UP000799537">
    <property type="component" value="Unassembled WGS sequence"/>
</dbReference>
<proteinExistence type="predicted"/>
<dbReference type="EMBL" id="ML993602">
    <property type="protein sequence ID" value="KAF2164765.1"/>
    <property type="molecule type" value="Genomic_DNA"/>
</dbReference>
<keyword evidence="2" id="KW-1185">Reference proteome</keyword>
<dbReference type="AlphaFoldDB" id="A0A6A6CCH3"/>
<name>A0A6A6CCH3_ZASCE</name>
<protein>
    <submittedName>
        <fullName evidence="1">Uncharacterized protein</fullName>
    </submittedName>
</protein>
<gene>
    <name evidence="1" type="ORF">M409DRAFT_24670</name>
</gene>
<evidence type="ECO:0000313" key="1">
    <source>
        <dbReference type="EMBL" id="KAF2164765.1"/>
    </source>
</evidence>
<reference evidence="1" key="1">
    <citation type="journal article" date="2020" name="Stud. Mycol.">
        <title>101 Dothideomycetes genomes: a test case for predicting lifestyles and emergence of pathogens.</title>
        <authorList>
            <person name="Haridas S."/>
            <person name="Albert R."/>
            <person name="Binder M."/>
            <person name="Bloem J."/>
            <person name="Labutti K."/>
            <person name="Salamov A."/>
            <person name="Andreopoulos B."/>
            <person name="Baker S."/>
            <person name="Barry K."/>
            <person name="Bills G."/>
            <person name="Bluhm B."/>
            <person name="Cannon C."/>
            <person name="Castanera R."/>
            <person name="Culley D."/>
            <person name="Daum C."/>
            <person name="Ezra D."/>
            <person name="Gonzalez J."/>
            <person name="Henrissat B."/>
            <person name="Kuo A."/>
            <person name="Liang C."/>
            <person name="Lipzen A."/>
            <person name="Lutzoni F."/>
            <person name="Magnuson J."/>
            <person name="Mondo S."/>
            <person name="Nolan M."/>
            <person name="Ohm R."/>
            <person name="Pangilinan J."/>
            <person name="Park H.-J."/>
            <person name="Ramirez L."/>
            <person name="Alfaro M."/>
            <person name="Sun H."/>
            <person name="Tritt A."/>
            <person name="Yoshinaga Y."/>
            <person name="Zwiers L.-H."/>
            <person name="Turgeon B."/>
            <person name="Goodwin S."/>
            <person name="Spatafora J."/>
            <person name="Crous P."/>
            <person name="Grigoriev I."/>
        </authorList>
    </citation>
    <scope>NUCLEOTIDE SEQUENCE</scope>
    <source>
        <strain evidence="1">ATCC 36951</strain>
    </source>
</reference>
<organism evidence="1 2">
    <name type="scientific">Zasmidium cellare ATCC 36951</name>
    <dbReference type="NCBI Taxonomy" id="1080233"/>
    <lineage>
        <taxon>Eukaryota</taxon>
        <taxon>Fungi</taxon>
        <taxon>Dikarya</taxon>
        <taxon>Ascomycota</taxon>
        <taxon>Pezizomycotina</taxon>
        <taxon>Dothideomycetes</taxon>
        <taxon>Dothideomycetidae</taxon>
        <taxon>Mycosphaerellales</taxon>
        <taxon>Mycosphaerellaceae</taxon>
        <taxon>Zasmidium</taxon>
    </lineage>
</organism>
<dbReference type="RefSeq" id="XP_033665654.1">
    <property type="nucleotide sequence ID" value="XM_033807338.1"/>
</dbReference>